<evidence type="ECO:0000313" key="4">
    <source>
        <dbReference type="Proteomes" id="UP000503349"/>
    </source>
</evidence>
<feature type="chain" id="PRO_5026037560" description="Dentin sialophosphoprotein" evidence="2">
    <location>
        <begin position="22"/>
        <end position="267"/>
    </location>
</feature>
<feature type="compositionally biased region" description="Low complexity" evidence="1">
    <location>
        <begin position="164"/>
        <end position="197"/>
    </location>
</feature>
<keyword evidence="4" id="KW-1185">Reference proteome</keyword>
<feature type="compositionally biased region" description="Basic and acidic residues" evidence="1">
    <location>
        <begin position="121"/>
        <end position="132"/>
    </location>
</feature>
<evidence type="ECO:0000313" key="3">
    <source>
        <dbReference type="EMBL" id="KAF3687699.1"/>
    </source>
</evidence>
<reference evidence="4" key="2">
    <citation type="submission" date="2019-02" db="EMBL/GenBank/DDBJ databases">
        <title>Opniocepnalus argus Var Kimnra genome.</title>
        <authorList>
            <person name="Zhou C."/>
            <person name="Xiao S."/>
        </authorList>
    </citation>
    <scope>NUCLEOTIDE SEQUENCE [LARGE SCALE GENOMIC DNA]</scope>
</reference>
<dbReference type="Proteomes" id="UP000503349">
    <property type="component" value="Chromosome 3"/>
</dbReference>
<organism evidence="3 4">
    <name type="scientific">Channa argus</name>
    <name type="common">Northern snakehead</name>
    <name type="synonym">Ophicephalus argus</name>
    <dbReference type="NCBI Taxonomy" id="215402"/>
    <lineage>
        <taxon>Eukaryota</taxon>
        <taxon>Metazoa</taxon>
        <taxon>Chordata</taxon>
        <taxon>Craniata</taxon>
        <taxon>Vertebrata</taxon>
        <taxon>Euteleostomi</taxon>
        <taxon>Actinopterygii</taxon>
        <taxon>Neopterygii</taxon>
        <taxon>Teleostei</taxon>
        <taxon>Neoteleostei</taxon>
        <taxon>Acanthomorphata</taxon>
        <taxon>Anabantaria</taxon>
        <taxon>Anabantiformes</taxon>
        <taxon>Channoidei</taxon>
        <taxon>Channidae</taxon>
        <taxon>Channa</taxon>
    </lineage>
</organism>
<keyword evidence="2" id="KW-0732">Signal</keyword>
<proteinExistence type="predicted"/>
<protein>
    <recommendedName>
        <fullName evidence="5">Dentin sialophosphoprotein</fullName>
    </recommendedName>
</protein>
<feature type="region of interest" description="Disordered" evidence="1">
    <location>
        <begin position="236"/>
        <end position="267"/>
    </location>
</feature>
<feature type="compositionally biased region" description="Low complexity" evidence="1">
    <location>
        <begin position="46"/>
        <end position="57"/>
    </location>
</feature>
<sequence length="267" mass="28730">MAAGRMKVAVITFCLIGAVFANPTESLSISQSSEKDTSELQSSDKTTSNESSESVSIESEDTTSEESNSQSDEDDQLTSMAETRDNSMSSEENVRKRLVQVFASVAKVISVEDNSSTEVKGQPEHLSSELTEKQLTSTSSTVKQKTKTLQGHTNLHLAGNPTGSSETTSTDTSDITAVTAATSDSSESSSSESLETSDSSDESKSAEDSNASDSTELALIKTENCVNGTQSCESEEQFFQNMGDDDHYSVDNLMMPDEDERELSLRR</sequence>
<feature type="region of interest" description="Disordered" evidence="1">
    <location>
        <begin position="27"/>
        <end position="92"/>
    </location>
</feature>
<dbReference type="EMBL" id="CM015714">
    <property type="protein sequence ID" value="KAF3687699.1"/>
    <property type="molecule type" value="Genomic_DNA"/>
</dbReference>
<accession>A0A6G1PBW3</accession>
<evidence type="ECO:0008006" key="5">
    <source>
        <dbReference type="Google" id="ProtNLM"/>
    </source>
</evidence>
<dbReference type="AlphaFoldDB" id="A0A6G1PBW3"/>
<feature type="compositionally biased region" description="Low complexity" evidence="1">
    <location>
        <begin position="133"/>
        <end position="150"/>
    </location>
</feature>
<reference evidence="3 4" key="1">
    <citation type="submission" date="2019-02" db="EMBL/GenBank/DDBJ databases">
        <title>Opniocepnalus argus genome.</title>
        <authorList>
            <person name="Zhou C."/>
            <person name="Xiao S."/>
        </authorList>
    </citation>
    <scope>NUCLEOTIDE SEQUENCE [LARGE SCALE GENOMIC DNA]</scope>
    <source>
        <strain evidence="3">OARG1902GOOAL</strain>
        <tissue evidence="3">Muscle</tissue>
    </source>
</reference>
<evidence type="ECO:0000256" key="1">
    <source>
        <dbReference type="SAM" id="MobiDB-lite"/>
    </source>
</evidence>
<feature type="region of interest" description="Disordered" evidence="1">
    <location>
        <begin position="113"/>
        <end position="218"/>
    </location>
</feature>
<gene>
    <name evidence="3" type="ORF">EXN66_Car003371</name>
</gene>
<evidence type="ECO:0000256" key="2">
    <source>
        <dbReference type="SAM" id="SignalP"/>
    </source>
</evidence>
<feature type="compositionally biased region" description="Polar residues" evidence="1">
    <location>
        <begin position="77"/>
        <end position="91"/>
    </location>
</feature>
<feature type="signal peptide" evidence="2">
    <location>
        <begin position="1"/>
        <end position="21"/>
    </location>
</feature>
<name>A0A6G1PBW3_CHAAH</name>